<keyword evidence="3" id="KW-0614">Plasmid</keyword>
<feature type="region of interest" description="Disordered" evidence="1">
    <location>
        <begin position="261"/>
        <end position="297"/>
    </location>
</feature>
<dbReference type="AlphaFoldDB" id="A0A286JZS4"/>
<dbReference type="Pfam" id="PF16932">
    <property type="entry name" value="T4SS_TraI"/>
    <property type="match status" value="1"/>
</dbReference>
<organism evidence="3">
    <name type="scientific">Pseudomonas syringae pv. actinidiae</name>
    <dbReference type="NCBI Taxonomy" id="103796"/>
    <lineage>
        <taxon>Bacteria</taxon>
        <taxon>Pseudomonadati</taxon>
        <taxon>Pseudomonadota</taxon>
        <taxon>Gammaproteobacteria</taxon>
        <taxon>Pseudomonadales</taxon>
        <taxon>Pseudomonadaceae</taxon>
        <taxon>Pseudomonas</taxon>
        <taxon>Pseudomonas syringae</taxon>
    </lineage>
</organism>
<proteinExistence type="predicted"/>
<name>A0A286JZS4_PSESF</name>
<evidence type="ECO:0000256" key="2">
    <source>
        <dbReference type="SAM" id="SignalP"/>
    </source>
</evidence>
<accession>A0A286JZS4</accession>
<feature type="region of interest" description="Disordered" evidence="1">
    <location>
        <begin position="25"/>
        <end position="47"/>
    </location>
</feature>
<reference evidence="3" key="1">
    <citation type="submission" date="2016-03" db="EMBL/GenBank/DDBJ databases">
        <title>The evolution of Pseudomonas syringe pv. actinidiae in New Zealand.</title>
        <authorList>
            <person name="Butler M.I."/>
            <person name="Taiaroa G."/>
            <person name="Stockwell P."/>
            <person name="Lamont I."/>
            <person name="Poulter R."/>
        </authorList>
    </citation>
    <scope>NUCLEOTIDE SEQUENCE</scope>
    <source>
        <strain evidence="3">SR198</strain>
        <plasmid evidence="3">pMG2_SR198</plasmid>
    </source>
</reference>
<feature type="signal peptide" evidence="2">
    <location>
        <begin position="1"/>
        <end position="19"/>
    </location>
</feature>
<feature type="chain" id="PRO_5012176956" evidence="2">
    <location>
        <begin position="20"/>
        <end position="297"/>
    </location>
</feature>
<evidence type="ECO:0000313" key="3">
    <source>
        <dbReference type="EMBL" id="AMW88298.1"/>
    </source>
</evidence>
<geneLocation type="plasmid" evidence="3">
    <name>pMG2_SR198</name>
</geneLocation>
<evidence type="ECO:0000256" key="1">
    <source>
        <dbReference type="SAM" id="MobiDB-lite"/>
    </source>
</evidence>
<dbReference type="RefSeq" id="WP_074294899.1">
    <property type="nucleotide sequence ID" value="NZ_KU950310.1"/>
</dbReference>
<sequence length="297" mass="33157">MKRFMFAVLPLMVSFATHAAEEPVLDPSNHDAKSTVETSPPDLDALLNPESQATTKVTDIRSQLLSGVGHTVGFRGGMAARGHELVDGLNSRQRALDAMYKFGPLIAKNGTLPPVIVEARDLAAFTPDQIRTANRVYKIEREERFVSVPPTWRDYLYVGLPVRQSVELPAFEARPQDDAEEKIWKKAVREGWADGYKQADAILEANFHRLTRDYTGMHLYSTLLQADMITTTRVAESQQTVTGDSKQMMLGDKLRRVTDKAQFVTDPGKWRPSVKRDAPKTDPVVKPPAQYPQAPAQ</sequence>
<dbReference type="InterPro" id="IPR031618">
    <property type="entry name" value="T4SS_TraI"/>
</dbReference>
<dbReference type="EMBL" id="KU950310">
    <property type="protein sequence ID" value="AMW88298.1"/>
    <property type="molecule type" value="Genomic_DNA"/>
</dbReference>
<protein>
    <submittedName>
        <fullName evidence="3">IncI1 plasmid conjugative transfer protein TraI</fullName>
    </submittedName>
</protein>
<keyword evidence="2" id="KW-0732">Signal</keyword>